<evidence type="ECO:0000259" key="3">
    <source>
        <dbReference type="Pfam" id="PF02608"/>
    </source>
</evidence>
<dbReference type="InterPro" id="IPR003760">
    <property type="entry name" value="PnrA-like"/>
</dbReference>
<evidence type="ECO:0000256" key="2">
    <source>
        <dbReference type="SAM" id="SignalP"/>
    </source>
</evidence>
<comment type="caution">
    <text evidence="4">The sequence shown here is derived from an EMBL/GenBank/DDBJ whole genome shotgun (WGS) entry which is preliminary data.</text>
</comment>
<keyword evidence="5" id="KW-1185">Reference proteome</keyword>
<dbReference type="AlphaFoldDB" id="A0AAW9Q5C0"/>
<dbReference type="PANTHER" id="PTHR43208:SF1">
    <property type="entry name" value="ABC TRANSPORTER SUBSTRATE-BINDING PROTEIN"/>
    <property type="match status" value="1"/>
</dbReference>
<evidence type="ECO:0000313" key="4">
    <source>
        <dbReference type="EMBL" id="MEF7612681.1"/>
    </source>
</evidence>
<sequence length="367" mass="39386">MFKNLIRALVRPARRIALSAVFCALVPQPVLAQQAPLKIGFVYVTPIGSAGWTYQHEQARQAMQRTLGSQVSSVFVESVAEGPDAERVMRDLAAQGCRLIVATSFGYLDPALRAAADLPDVKFEHAGGYKRAANLATYNARFYEGRWLAGYLAGRTSRSGVAGYVAGFPVPEVIQGVNAFTLGMRAANPRATVRVLWLNTWFDPPREREAALSLVNAGADVLTNHSGSPAVPQLAEEKGVRLIAYQSDMRAFAPRAQLAAITSDWSAYYTRRAQQVVGGQWSSSNTWGGVKDGMVQLAAIDPSVPQAVRAEVAQRRQALVAGQAVPFSGRLVDQSGVVRLASGALDDAAIASMDWFVEGVVGSLPAR</sequence>
<evidence type="ECO:0000256" key="1">
    <source>
        <dbReference type="ARBA" id="ARBA00022729"/>
    </source>
</evidence>
<dbReference type="Proteomes" id="UP001336250">
    <property type="component" value="Unassembled WGS sequence"/>
</dbReference>
<gene>
    <name evidence="4" type="ORF">V4F39_02085</name>
</gene>
<feature type="signal peptide" evidence="2">
    <location>
        <begin position="1"/>
        <end position="32"/>
    </location>
</feature>
<feature type="chain" id="PRO_5043477317" evidence="2">
    <location>
        <begin position="33"/>
        <end position="367"/>
    </location>
</feature>
<protein>
    <submittedName>
        <fullName evidence="4">BMP family ABC transporter substrate-binding protein</fullName>
    </submittedName>
</protein>
<evidence type="ECO:0000313" key="5">
    <source>
        <dbReference type="Proteomes" id="UP001336250"/>
    </source>
</evidence>
<proteinExistence type="predicted"/>
<dbReference type="CDD" id="cd19963">
    <property type="entry name" value="PBP1_BMP-like"/>
    <property type="match status" value="1"/>
</dbReference>
<organism evidence="4 5">
    <name type="scientific">Aquincola agrisoli</name>
    <dbReference type="NCBI Taxonomy" id="3119538"/>
    <lineage>
        <taxon>Bacteria</taxon>
        <taxon>Pseudomonadati</taxon>
        <taxon>Pseudomonadota</taxon>
        <taxon>Betaproteobacteria</taxon>
        <taxon>Burkholderiales</taxon>
        <taxon>Sphaerotilaceae</taxon>
        <taxon>Aquincola</taxon>
    </lineage>
</organism>
<dbReference type="GO" id="GO:0005886">
    <property type="term" value="C:plasma membrane"/>
    <property type="evidence" value="ECO:0007669"/>
    <property type="project" value="InterPro"/>
</dbReference>
<dbReference type="PANTHER" id="PTHR43208">
    <property type="entry name" value="ABC TRANSPORTER SUBSTRATE-BINDING PROTEIN"/>
    <property type="match status" value="1"/>
</dbReference>
<reference evidence="4 5" key="1">
    <citation type="submission" date="2024-02" db="EMBL/GenBank/DDBJ databases">
        <title>Genome sequence of Aquincola sp. MAHUQ-54.</title>
        <authorList>
            <person name="Huq M.A."/>
        </authorList>
    </citation>
    <scope>NUCLEOTIDE SEQUENCE [LARGE SCALE GENOMIC DNA]</scope>
    <source>
        <strain evidence="4 5">MAHUQ-54</strain>
    </source>
</reference>
<feature type="domain" description="ABC transporter substrate-binding protein PnrA-like" evidence="3">
    <location>
        <begin position="38"/>
        <end position="304"/>
    </location>
</feature>
<dbReference type="Pfam" id="PF02608">
    <property type="entry name" value="Bmp"/>
    <property type="match status" value="1"/>
</dbReference>
<accession>A0AAW9Q5C0</accession>
<dbReference type="EMBL" id="JAZIBG010000009">
    <property type="protein sequence ID" value="MEF7612681.1"/>
    <property type="molecule type" value="Genomic_DNA"/>
</dbReference>
<keyword evidence="1 2" id="KW-0732">Signal</keyword>
<dbReference type="Gene3D" id="3.40.50.2300">
    <property type="match status" value="2"/>
</dbReference>
<dbReference type="InterPro" id="IPR052910">
    <property type="entry name" value="ABC-Purine-Binding"/>
</dbReference>
<name>A0AAW9Q5C0_9BURK</name>
<dbReference type="RefSeq" id="WP_332287578.1">
    <property type="nucleotide sequence ID" value="NZ_JAZIBG010000009.1"/>
</dbReference>